<proteinExistence type="predicted"/>
<dbReference type="InterPro" id="IPR036093">
    <property type="entry name" value="NAC_dom_sf"/>
</dbReference>
<evidence type="ECO:0000256" key="3">
    <source>
        <dbReference type="ARBA" id="ARBA00023163"/>
    </source>
</evidence>
<dbReference type="PANTHER" id="PTHR31744">
    <property type="entry name" value="PROTEIN CUP-SHAPED COTYLEDON 2-RELATED"/>
    <property type="match status" value="1"/>
</dbReference>
<evidence type="ECO:0000256" key="5">
    <source>
        <dbReference type="SAM" id="MobiDB-lite"/>
    </source>
</evidence>
<keyword evidence="3" id="KW-0804">Transcription</keyword>
<sequence>MERPQFVRHHGVLRLPPGFRFHPTDEELLVQYLRRKVFSFPLPAAVIPEIDLANHDPWDLPGGGDEAEEEERYFFNLRQSNCVKKGNRSAWPTRSGYWKATGKDRLVVAASRPDRTVGTKRAFAFYLGKPRRGSRTDWFMHEYSLSADEIRAFTMCHAKNATLHNISSMFEIKDWVVCRIFKKNRATKFDAGIKRRSTEFARFVTRQSNNQQPNSPLSSSSSSSSCVTDLSDNGEENSSCNIDSSPRED</sequence>
<comment type="caution">
    <text evidence="7">The sequence shown here is derived from an EMBL/GenBank/DDBJ whole genome shotgun (WGS) entry which is preliminary data.</text>
</comment>
<name>A0A199W4V9_ANACO</name>
<dbReference type="Gene3D" id="2.170.150.80">
    <property type="entry name" value="NAC domain"/>
    <property type="match status" value="1"/>
</dbReference>
<dbReference type="STRING" id="4615.A0A199W4V9"/>
<reference evidence="7 8" key="1">
    <citation type="journal article" date="2016" name="DNA Res.">
        <title>The draft genome of MD-2 pineapple using hybrid error correction of long reads.</title>
        <authorList>
            <person name="Redwan R.M."/>
            <person name="Saidin A."/>
            <person name="Kumar S.V."/>
        </authorList>
    </citation>
    <scope>NUCLEOTIDE SEQUENCE [LARGE SCALE GENOMIC DNA]</scope>
    <source>
        <strain evidence="8">cv. MD2</strain>
        <tissue evidence="7">Leaf</tissue>
    </source>
</reference>
<evidence type="ECO:0000313" key="8">
    <source>
        <dbReference type="Proteomes" id="UP000092600"/>
    </source>
</evidence>
<dbReference type="PANTHER" id="PTHR31744:SF93">
    <property type="entry name" value="NAC DOMAIN-CONTAINING PROTEIN"/>
    <property type="match status" value="1"/>
</dbReference>
<dbReference type="Pfam" id="PF02365">
    <property type="entry name" value="NAM"/>
    <property type="match status" value="1"/>
</dbReference>
<dbReference type="SUPFAM" id="SSF101941">
    <property type="entry name" value="NAC domain"/>
    <property type="match status" value="1"/>
</dbReference>
<evidence type="ECO:0000313" key="7">
    <source>
        <dbReference type="EMBL" id="OAY84213.1"/>
    </source>
</evidence>
<evidence type="ECO:0000259" key="6">
    <source>
        <dbReference type="PROSITE" id="PS51005"/>
    </source>
</evidence>
<feature type="compositionally biased region" description="Polar residues" evidence="5">
    <location>
        <begin position="226"/>
        <end position="249"/>
    </location>
</feature>
<dbReference type="GO" id="GO:0006355">
    <property type="term" value="P:regulation of DNA-templated transcription"/>
    <property type="evidence" value="ECO:0007669"/>
    <property type="project" value="InterPro"/>
</dbReference>
<accession>A0A199W4V9</accession>
<protein>
    <submittedName>
        <fullName evidence="7">NAC domain-containing protein 83</fullName>
    </submittedName>
</protein>
<dbReference type="GO" id="GO:0003677">
    <property type="term" value="F:DNA binding"/>
    <property type="evidence" value="ECO:0007669"/>
    <property type="project" value="UniProtKB-KW"/>
</dbReference>
<keyword evidence="1" id="KW-0805">Transcription regulation</keyword>
<keyword evidence="2" id="KW-0238">DNA-binding</keyword>
<dbReference type="Proteomes" id="UP000092600">
    <property type="component" value="Unassembled WGS sequence"/>
</dbReference>
<feature type="domain" description="NAC" evidence="6">
    <location>
        <begin position="15"/>
        <end position="183"/>
    </location>
</feature>
<dbReference type="InterPro" id="IPR003441">
    <property type="entry name" value="NAC-dom"/>
</dbReference>
<evidence type="ECO:0000256" key="2">
    <source>
        <dbReference type="ARBA" id="ARBA00023125"/>
    </source>
</evidence>
<keyword evidence="4" id="KW-0539">Nucleus</keyword>
<feature type="region of interest" description="Disordered" evidence="5">
    <location>
        <begin position="204"/>
        <end position="249"/>
    </location>
</feature>
<gene>
    <name evidence="7" type="ORF">ACMD2_14126</name>
</gene>
<dbReference type="AlphaFoldDB" id="A0A199W4V9"/>
<dbReference type="PROSITE" id="PS51005">
    <property type="entry name" value="NAC"/>
    <property type="match status" value="1"/>
</dbReference>
<organism evidence="7 8">
    <name type="scientific">Ananas comosus</name>
    <name type="common">Pineapple</name>
    <name type="synonym">Ananas ananas</name>
    <dbReference type="NCBI Taxonomy" id="4615"/>
    <lineage>
        <taxon>Eukaryota</taxon>
        <taxon>Viridiplantae</taxon>
        <taxon>Streptophyta</taxon>
        <taxon>Embryophyta</taxon>
        <taxon>Tracheophyta</taxon>
        <taxon>Spermatophyta</taxon>
        <taxon>Magnoliopsida</taxon>
        <taxon>Liliopsida</taxon>
        <taxon>Poales</taxon>
        <taxon>Bromeliaceae</taxon>
        <taxon>Bromelioideae</taxon>
        <taxon>Ananas</taxon>
    </lineage>
</organism>
<feature type="compositionally biased region" description="Low complexity" evidence="5">
    <location>
        <begin position="207"/>
        <end position="225"/>
    </location>
</feature>
<evidence type="ECO:0000256" key="4">
    <source>
        <dbReference type="ARBA" id="ARBA00023242"/>
    </source>
</evidence>
<evidence type="ECO:0000256" key="1">
    <source>
        <dbReference type="ARBA" id="ARBA00023015"/>
    </source>
</evidence>
<dbReference type="EMBL" id="LSRQ01000248">
    <property type="protein sequence ID" value="OAY84213.1"/>
    <property type="molecule type" value="Genomic_DNA"/>
</dbReference>